<dbReference type="EMBL" id="JABTEG010000008">
    <property type="protein sequence ID" value="KAG4304484.1"/>
    <property type="molecule type" value="Genomic_DNA"/>
</dbReference>
<evidence type="ECO:0000313" key="2">
    <source>
        <dbReference type="Proteomes" id="UP000768646"/>
    </source>
</evidence>
<proteinExistence type="predicted"/>
<evidence type="ECO:0000313" key="1">
    <source>
        <dbReference type="EMBL" id="KAG4304484.1"/>
    </source>
</evidence>
<sequence>MTSLDLRSEAGLSCLNIFLQDKSYIEGYTPSQADVSVFNEVNQLPSVSKFPHVARWYTHIKSYDQEYSLLPGEKGRSASSYIPSLSACQEKESNEEDDIDLFGSDDEEEEAEAERIKAQRVLMYNQKKASKPKVVAKSIVTLDVKPWDDETDMAALEAGVRAIEMDGLVWGSSKLVLVGYGIRKLQITLVVEDEKVSIEELQEQIAELEDYVQSSDVVAMQKL</sequence>
<gene>
    <name evidence="1" type="ORF">PORY_002194</name>
</gene>
<keyword evidence="2" id="KW-1185">Reference proteome</keyword>
<accession>A0ACB7CCC1</accession>
<protein>
    <submittedName>
        <fullName evidence="1">Uncharacterized protein</fullName>
    </submittedName>
</protein>
<reference evidence="1 2" key="1">
    <citation type="journal article" date="2021" name="Commun. Biol.">
        <title>Genomic insights into the host specific adaptation of the Pneumocystis genus.</title>
        <authorList>
            <person name="Cisse O.H."/>
            <person name="Ma L."/>
            <person name="Dekker J.P."/>
            <person name="Khil P.P."/>
            <person name="Youn J.-H."/>
            <person name="Brenchley J.M."/>
            <person name="Blair R."/>
            <person name="Pahar B."/>
            <person name="Chabe M."/>
            <person name="Van Rompay K.K.A."/>
            <person name="Keesler R."/>
            <person name="Sukura A."/>
            <person name="Hirsch V."/>
            <person name="Kutty G."/>
            <person name="Liu Y."/>
            <person name="Peng L."/>
            <person name="Chen J."/>
            <person name="Song J."/>
            <person name="Weissenbacher-Lang C."/>
            <person name="Xu J."/>
            <person name="Upham N.S."/>
            <person name="Stajich J.E."/>
            <person name="Cuomo C.A."/>
            <person name="Cushion M.T."/>
            <person name="Kovacs J.A."/>
        </authorList>
    </citation>
    <scope>NUCLEOTIDE SEQUENCE [LARGE SCALE GENOMIC DNA]</scope>
    <source>
        <strain evidence="1 2">RABM</strain>
    </source>
</reference>
<organism evidence="1 2">
    <name type="scientific">Pneumocystis oryctolagi</name>
    <dbReference type="NCBI Taxonomy" id="42067"/>
    <lineage>
        <taxon>Eukaryota</taxon>
        <taxon>Fungi</taxon>
        <taxon>Dikarya</taxon>
        <taxon>Ascomycota</taxon>
        <taxon>Taphrinomycotina</taxon>
        <taxon>Pneumocystomycetes</taxon>
        <taxon>Pneumocystaceae</taxon>
        <taxon>Pneumocystis</taxon>
    </lineage>
</organism>
<name>A0ACB7CCC1_9ASCO</name>
<dbReference type="Proteomes" id="UP000768646">
    <property type="component" value="Unassembled WGS sequence"/>
</dbReference>
<comment type="caution">
    <text evidence="1">The sequence shown here is derived from an EMBL/GenBank/DDBJ whole genome shotgun (WGS) entry which is preliminary data.</text>
</comment>